<proteinExistence type="inferred from homology"/>
<evidence type="ECO:0000256" key="9">
    <source>
        <dbReference type="PIRNR" id="PIRNR002869"/>
    </source>
</evidence>
<feature type="transmembrane region" description="Helical" evidence="8">
    <location>
        <begin position="309"/>
        <end position="335"/>
    </location>
</feature>
<dbReference type="HAMAP" id="MF_02078">
    <property type="entry name" value="MurJ_MviN"/>
    <property type="match status" value="1"/>
</dbReference>
<dbReference type="PRINTS" id="PR01806">
    <property type="entry name" value="VIRFACTRMVIN"/>
</dbReference>
<keyword evidence="5 8" id="KW-0573">Peptidoglycan synthesis</keyword>
<dbReference type="InParanoid" id="A0A140L1E6"/>
<comment type="similarity">
    <text evidence="8 9">Belongs to the MurJ/MviN family.</text>
</comment>
<dbReference type="Pfam" id="PF03023">
    <property type="entry name" value="MurJ"/>
    <property type="match status" value="1"/>
</dbReference>
<dbReference type="EMBL" id="LOED01000050">
    <property type="protein sequence ID" value="KXG74371.1"/>
    <property type="molecule type" value="Genomic_DNA"/>
</dbReference>
<evidence type="ECO:0000256" key="7">
    <source>
        <dbReference type="ARBA" id="ARBA00023136"/>
    </source>
</evidence>
<dbReference type="PANTHER" id="PTHR47019:SF1">
    <property type="entry name" value="LIPID II FLIPPASE MURJ"/>
    <property type="match status" value="1"/>
</dbReference>
<feature type="transmembrane region" description="Helical" evidence="8">
    <location>
        <begin position="125"/>
        <end position="148"/>
    </location>
</feature>
<feature type="transmembrane region" description="Helical" evidence="8">
    <location>
        <begin position="185"/>
        <end position="207"/>
    </location>
</feature>
<feature type="transmembrane region" description="Helical" evidence="8">
    <location>
        <begin position="90"/>
        <end position="113"/>
    </location>
</feature>
<dbReference type="RefSeq" id="WP_066355335.1">
    <property type="nucleotide sequence ID" value="NZ_LOED01000050.1"/>
</dbReference>
<keyword evidence="11" id="KW-1185">Reference proteome</keyword>
<dbReference type="OrthoDB" id="9804143at2"/>
<feature type="transmembrane region" description="Helical" evidence="8">
    <location>
        <begin position="160"/>
        <end position="179"/>
    </location>
</feature>
<accession>A0A140L1E6</accession>
<evidence type="ECO:0000256" key="4">
    <source>
        <dbReference type="ARBA" id="ARBA00022960"/>
    </source>
</evidence>
<keyword evidence="2 8" id="KW-1003">Cell membrane</keyword>
<evidence type="ECO:0000256" key="3">
    <source>
        <dbReference type="ARBA" id="ARBA00022692"/>
    </source>
</evidence>
<sequence>METKISYKKATIVVMMITLLSKITGFFREIVLGSTYGATYVTDAYLVSQTIPQMLFASVTAAIATTYIPLYSRIMVEKGREEAVKFTNKIITAVLFGSMVVTFLGVIFARPIVSFIAMGFKGEALKLAVGFTRLAFPMVIFIGLSNIFQGFLQSNSEFAVPALIGIPYNFIIIAALFLHDMVGPYGLVAATLAGSALQLLLLLIYAFQKGYRYRTVIDLKDGDVIKVASLSVPVMMGAAVQQLNTLIDRMLASGLPEGSIAALNFANKLNGFVYGLFSMSISVVIYPLLSRLTAEDNMVEFKEKLVKALNVITLIILPVTAGAVVLSHPIVSVLFERGEFTGRATSMTASALIFYSLGMVFYGYRDVLNRTFYSLQDTKTPMINGMMTVGFNIVMNLVLVRYMQHSGLALATSLSAAVTTILLILNLKKKISGLGGKKILGVFIKSAASSIIMGFAVLWLYGISSAYIAATGKLVSIVILGLIIGLGAIFYFALIYAFRVEEAYWILEIAKKLVAKFAYWHEF</sequence>
<dbReference type="STRING" id="520764.AN618_23210"/>
<keyword evidence="8 9" id="KW-0813">Transport</keyword>
<organism evidence="10 11">
    <name type="scientific">Fervidicola ferrireducens</name>
    <dbReference type="NCBI Taxonomy" id="520764"/>
    <lineage>
        <taxon>Bacteria</taxon>
        <taxon>Bacillati</taxon>
        <taxon>Bacillota</taxon>
        <taxon>Clostridia</taxon>
        <taxon>Thermosediminibacterales</taxon>
        <taxon>Thermosediminibacteraceae</taxon>
        <taxon>Fervidicola</taxon>
    </lineage>
</organism>
<feature type="transmembrane region" description="Helical" evidence="8">
    <location>
        <begin position="271"/>
        <end position="289"/>
    </location>
</feature>
<dbReference type="InterPro" id="IPR004268">
    <property type="entry name" value="MurJ"/>
</dbReference>
<comment type="function">
    <text evidence="8 9">Involved in peptidoglycan biosynthesis. Transports lipid-linked peptidoglycan precursors from the inner to the outer leaflet of the cytoplasmic membrane.</text>
</comment>
<feature type="transmembrane region" description="Helical" evidence="8">
    <location>
        <begin position="385"/>
        <end position="402"/>
    </location>
</feature>
<keyword evidence="6 8" id="KW-1133">Transmembrane helix</keyword>
<dbReference type="PANTHER" id="PTHR47019">
    <property type="entry name" value="LIPID II FLIPPASE MURJ"/>
    <property type="match status" value="1"/>
</dbReference>
<comment type="caution">
    <text evidence="10">The sequence shown here is derived from an EMBL/GenBank/DDBJ whole genome shotgun (WGS) entry which is preliminary data.</text>
</comment>
<dbReference type="InterPro" id="IPR051050">
    <property type="entry name" value="Lipid_II_flippase_MurJ/MviN"/>
</dbReference>
<evidence type="ECO:0000313" key="10">
    <source>
        <dbReference type="EMBL" id="KXG74371.1"/>
    </source>
</evidence>
<dbReference type="Proteomes" id="UP000070427">
    <property type="component" value="Unassembled WGS sequence"/>
</dbReference>
<dbReference type="GO" id="GO:0008360">
    <property type="term" value="P:regulation of cell shape"/>
    <property type="evidence" value="ECO:0007669"/>
    <property type="project" value="UniProtKB-UniRule"/>
</dbReference>
<evidence type="ECO:0000256" key="5">
    <source>
        <dbReference type="ARBA" id="ARBA00022984"/>
    </source>
</evidence>
<dbReference type="GO" id="GO:0034204">
    <property type="term" value="P:lipid translocation"/>
    <property type="evidence" value="ECO:0007669"/>
    <property type="project" value="TreeGrafter"/>
</dbReference>
<comment type="pathway">
    <text evidence="8">Cell wall biogenesis; peptidoglycan biosynthesis.</text>
</comment>
<evidence type="ECO:0000313" key="11">
    <source>
        <dbReference type="Proteomes" id="UP000070427"/>
    </source>
</evidence>
<gene>
    <name evidence="10" type="primary">murJ_2</name>
    <name evidence="8" type="synonym">murJ</name>
    <name evidence="10" type="ORF">AN618_23210</name>
</gene>
<comment type="subcellular location">
    <subcellularLocation>
        <location evidence="1 8">Cell membrane</location>
        <topology evidence="1 8">Multi-pass membrane protein</topology>
    </subcellularLocation>
</comment>
<dbReference type="GO" id="GO:0005886">
    <property type="term" value="C:plasma membrane"/>
    <property type="evidence" value="ECO:0007669"/>
    <property type="project" value="UniProtKB-SubCell"/>
</dbReference>
<feature type="transmembrane region" description="Helical" evidence="8">
    <location>
        <begin position="408"/>
        <end position="427"/>
    </location>
</feature>
<dbReference type="PATRIC" id="fig|520764.3.peg.2500"/>
<keyword evidence="3 8" id="KW-0812">Transmembrane</keyword>
<evidence type="ECO:0000256" key="1">
    <source>
        <dbReference type="ARBA" id="ARBA00004651"/>
    </source>
</evidence>
<evidence type="ECO:0000256" key="2">
    <source>
        <dbReference type="ARBA" id="ARBA00022475"/>
    </source>
</evidence>
<reference evidence="10 11" key="1">
    <citation type="submission" date="2015-12" db="EMBL/GenBank/DDBJ databases">
        <title>Draft genome sequnece of Fervidicola ferrireducens strain Y170.</title>
        <authorList>
            <person name="Patel B.K."/>
        </authorList>
    </citation>
    <scope>NUCLEOTIDE SEQUENCE [LARGE SCALE GENOMIC DNA]</scope>
    <source>
        <strain evidence="10 11">Y170</strain>
    </source>
</reference>
<feature type="transmembrane region" description="Helical" evidence="8">
    <location>
        <begin position="12"/>
        <end position="31"/>
    </location>
</feature>
<feature type="transmembrane region" description="Helical" evidence="8">
    <location>
        <begin position="347"/>
        <end position="364"/>
    </location>
</feature>
<feature type="transmembrane region" description="Helical" evidence="8">
    <location>
        <begin position="474"/>
        <end position="498"/>
    </location>
</feature>
<keyword evidence="8 9" id="KW-0961">Cell wall biogenesis/degradation</keyword>
<dbReference type="GO" id="GO:0009252">
    <property type="term" value="P:peptidoglycan biosynthetic process"/>
    <property type="evidence" value="ECO:0007669"/>
    <property type="project" value="UniProtKB-UniRule"/>
</dbReference>
<dbReference type="NCBIfam" id="TIGR01695">
    <property type="entry name" value="murJ_mviN"/>
    <property type="match status" value="1"/>
</dbReference>
<dbReference type="AlphaFoldDB" id="A0A140L1E6"/>
<evidence type="ECO:0000256" key="8">
    <source>
        <dbReference type="HAMAP-Rule" id="MF_02078"/>
    </source>
</evidence>
<keyword evidence="4 8" id="KW-0133">Cell shape</keyword>
<feature type="transmembrane region" description="Helical" evidence="8">
    <location>
        <begin position="439"/>
        <end position="462"/>
    </location>
</feature>
<protein>
    <recommendedName>
        <fullName evidence="8">Probable lipid II flippase MurJ</fullName>
    </recommendedName>
</protein>
<keyword evidence="7 8" id="KW-0472">Membrane</keyword>
<dbReference type="UniPathway" id="UPA00219"/>
<name>A0A140L1E6_9FIRM</name>
<feature type="transmembrane region" description="Helical" evidence="8">
    <location>
        <begin position="51"/>
        <end position="70"/>
    </location>
</feature>
<dbReference type="GO" id="GO:0071555">
    <property type="term" value="P:cell wall organization"/>
    <property type="evidence" value="ECO:0007669"/>
    <property type="project" value="UniProtKB-UniRule"/>
</dbReference>
<dbReference type="GO" id="GO:0015648">
    <property type="term" value="F:lipid-linked peptidoglycan transporter activity"/>
    <property type="evidence" value="ECO:0007669"/>
    <property type="project" value="UniProtKB-UniRule"/>
</dbReference>
<evidence type="ECO:0000256" key="6">
    <source>
        <dbReference type="ARBA" id="ARBA00022989"/>
    </source>
</evidence>
<dbReference type="PIRSF" id="PIRSF002869">
    <property type="entry name" value="MviN"/>
    <property type="match status" value="1"/>
</dbReference>
<dbReference type="CDD" id="cd13123">
    <property type="entry name" value="MATE_MurJ_like"/>
    <property type="match status" value="1"/>
</dbReference>